<proteinExistence type="predicted"/>
<protein>
    <submittedName>
        <fullName evidence="1">Uncharacterized protein</fullName>
    </submittedName>
</protein>
<comment type="caution">
    <text evidence="1">The sequence shown here is derived from an EMBL/GenBank/DDBJ whole genome shotgun (WGS) entry which is preliminary data.</text>
</comment>
<dbReference type="EMBL" id="LSMT01000131">
    <property type="protein sequence ID" value="PFX26210.1"/>
    <property type="molecule type" value="Genomic_DNA"/>
</dbReference>
<gene>
    <name evidence="1" type="ORF">AWC38_SpisGene9089</name>
</gene>
<dbReference type="OrthoDB" id="5990486at2759"/>
<reference evidence="2" key="1">
    <citation type="journal article" date="2017" name="bioRxiv">
        <title>Comparative analysis of the genomes of Stylophora pistillata and Acropora digitifera provides evidence for extensive differences between species of corals.</title>
        <authorList>
            <person name="Voolstra C.R."/>
            <person name="Li Y."/>
            <person name="Liew Y.J."/>
            <person name="Baumgarten S."/>
            <person name="Zoccola D."/>
            <person name="Flot J.-F."/>
            <person name="Tambutte S."/>
            <person name="Allemand D."/>
            <person name="Aranda M."/>
        </authorList>
    </citation>
    <scope>NUCLEOTIDE SEQUENCE [LARGE SCALE GENOMIC DNA]</scope>
</reference>
<organism evidence="1 2">
    <name type="scientific">Stylophora pistillata</name>
    <name type="common">Smooth cauliflower coral</name>
    <dbReference type="NCBI Taxonomy" id="50429"/>
    <lineage>
        <taxon>Eukaryota</taxon>
        <taxon>Metazoa</taxon>
        <taxon>Cnidaria</taxon>
        <taxon>Anthozoa</taxon>
        <taxon>Hexacorallia</taxon>
        <taxon>Scleractinia</taxon>
        <taxon>Astrocoeniina</taxon>
        <taxon>Pocilloporidae</taxon>
        <taxon>Stylophora</taxon>
    </lineage>
</organism>
<evidence type="ECO:0000313" key="2">
    <source>
        <dbReference type="Proteomes" id="UP000225706"/>
    </source>
</evidence>
<accession>A0A2B4SBL1</accession>
<feature type="non-terminal residue" evidence="1">
    <location>
        <position position="600"/>
    </location>
</feature>
<dbReference type="AlphaFoldDB" id="A0A2B4SBL1"/>
<sequence length="600" mass="68058">MDSFELQRVELLHSPSTDEAKQSFVLNFKICGMRVRKFFSSSPLVAHFPSEFCMVQLSDLKNGGSLDGRYVHNNEVAIASLFGVVSAILRQKFKEGEVAKHRWLIEKINSLKMGTETSATLPSDDSRGFCPGVPVHKGITIVLSLFRSSRLTIVYCLVFCIGSCEPEKEEKVVEDVWTTISDVCDRFQVNLTDVIAGQVHSPEMGRMLSDIAKKIRSNSSSPLQALETMLGDSSPQFFQSLRVPDWTLLYFKLQSRIPDEARQTLLSISKLGRTNVKTDIPILLNKNQIKALRQMIFGVIKKAMGINPLPDGAPRGFQVNLSAAVAWAAREARLHNPDKDTLDINLKLDGRPFYGRHQVMFGIVPIDVDHASSESCKSVYPIAIPNCKENRENVEALIKDINCQKDAMKKTGIVVDGRCLKLNLQTVTLDYKALIMLLKRKGGDADKYIDELCKRGLDTECCVFCKVIRSKEVAETYLLNQVTFCEEMVQHYTNLKNSGTFLRDWGTHSNIIGIGDTVLLRQEIDAKLAFWIRKQQEVVSKLTILQKGEKYPEDVQNYVAEYQLDAYRNVFCKWREIAKIMRQRVFEEDMEEEIDIFDLE</sequence>
<name>A0A2B4SBL1_STYPI</name>
<dbReference type="Proteomes" id="UP000225706">
    <property type="component" value="Unassembled WGS sequence"/>
</dbReference>
<keyword evidence="2" id="KW-1185">Reference proteome</keyword>
<evidence type="ECO:0000313" key="1">
    <source>
        <dbReference type="EMBL" id="PFX26210.1"/>
    </source>
</evidence>